<dbReference type="PANTHER" id="PTHR30349">
    <property type="entry name" value="PHAGE INTEGRASE-RELATED"/>
    <property type="match status" value="1"/>
</dbReference>
<dbReference type="PANTHER" id="PTHR30349:SF64">
    <property type="entry name" value="PROPHAGE INTEGRASE INTD-RELATED"/>
    <property type="match status" value="1"/>
</dbReference>
<dbReference type="EMBL" id="CP010978">
    <property type="protein sequence ID" value="AJQ30041.1"/>
    <property type="molecule type" value="Genomic_DNA"/>
</dbReference>
<reference evidence="3 4" key="1">
    <citation type="journal article" date="2015" name="Genome Announc.">
        <title>Complete Genome Sequence of Pelosinus fermentans JBW45, a Member of a Remarkably Competitive Group of Negativicutes in the Firmicutes Phylum.</title>
        <authorList>
            <person name="De Leon K.B."/>
            <person name="Utturkar S.M."/>
            <person name="Camilleri L.B."/>
            <person name="Elias D.A."/>
            <person name="Arkin A.P."/>
            <person name="Fields M.W."/>
            <person name="Brown S.D."/>
            <person name="Wall J.D."/>
        </authorList>
    </citation>
    <scope>NUCLEOTIDE SEQUENCE [LARGE SCALE GENOMIC DNA]</scope>
    <source>
        <strain evidence="3 4">JBW45</strain>
    </source>
</reference>
<dbReference type="CDD" id="cd01189">
    <property type="entry name" value="INT_ICEBs1_C_like"/>
    <property type="match status" value="1"/>
</dbReference>
<accession>I9NU01</accession>
<dbReference type="InterPro" id="IPR002104">
    <property type="entry name" value="Integrase_catalytic"/>
</dbReference>
<dbReference type="PROSITE" id="PS51898">
    <property type="entry name" value="TYR_RECOMBINASE"/>
    <property type="match status" value="1"/>
</dbReference>
<dbReference type="STRING" id="1192197.JBW_04712"/>
<evidence type="ECO:0000313" key="3">
    <source>
        <dbReference type="EMBL" id="AJQ30041.1"/>
    </source>
</evidence>
<dbReference type="InterPro" id="IPR013762">
    <property type="entry name" value="Integrase-like_cat_sf"/>
</dbReference>
<dbReference type="InterPro" id="IPR050090">
    <property type="entry name" value="Tyrosine_recombinase_XerCD"/>
</dbReference>
<dbReference type="AlphaFoldDB" id="I9NU01"/>
<dbReference type="Proteomes" id="UP000005361">
    <property type="component" value="Chromosome"/>
</dbReference>
<sequence>MAEWLETHIVYMAVVNGVRMSELFGLRWMDVQGNTISIRQGLHMTEACEFIFEGPKSVAGKRKISLPPEYIPILTEHKTRAEKKNPDAFIAESLVFTSLEGTPVNPQNWQRFWRKLLHQAGVDHKKFHALRHTHATKLLAARMPLMDVSRRLGHSKPSHTLDLYGHAMPGQDDVIANSIGHIYNLADKKKKPALRLGRKLKRKITKDGLP</sequence>
<gene>
    <name evidence="3" type="ORF">JBW_04712</name>
</gene>
<evidence type="ECO:0000259" key="2">
    <source>
        <dbReference type="PROSITE" id="PS51898"/>
    </source>
</evidence>
<dbReference type="SUPFAM" id="SSF56349">
    <property type="entry name" value="DNA breaking-rejoining enzymes"/>
    <property type="match status" value="1"/>
</dbReference>
<evidence type="ECO:0000313" key="4">
    <source>
        <dbReference type="Proteomes" id="UP000005361"/>
    </source>
</evidence>
<dbReference type="GO" id="GO:0015074">
    <property type="term" value="P:DNA integration"/>
    <property type="evidence" value="ECO:0007669"/>
    <property type="project" value="InterPro"/>
</dbReference>
<dbReference type="Pfam" id="PF00589">
    <property type="entry name" value="Phage_integrase"/>
    <property type="match status" value="1"/>
</dbReference>
<dbReference type="Gene3D" id="1.10.443.10">
    <property type="entry name" value="Intergrase catalytic core"/>
    <property type="match status" value="1"/>
</dbReference>
<keyword evidence="1" id="KW-0233">DNA recombination</keyword>
<proteinExistence type="predicted"/>
<reference evidence="4" key="2">
    <citation type="submission" date="2015-02" db="EMBL/GenBank/DDBJ databases">
        <title>Complete Genome Sequence of Pelosinus fermentans JBW45.</title>
        <authorList>
            <person name="De Leon K.B."/>
            <person name="Utturkar S.M."/>
            <person name="Camilleri L.B."/>
            <person name="Arkin A.P."/>
            <person name="Fields M.W."/>
            <person name="Brown S.D."/>
            <person name="Wall J.D."/>
        </authorList>
    </citation>
    <scope>NUCLEOTIDE SEQUENCE [LARGE SCALE GENOMIC DNA]</scope>
    <source>
        <strain evidence="4">JBW45</strain>
    </source>
</reference>
<evidence type="ECO:0000256" key="1">
    <source>
        <dbReference type="ARBA" id="ARBA00023172"/>
    </source>
</evidence>
<dbReference type="InterPro" id="IPR011010">
    <property type="entry name" value="DNA_brk_join_enz"/>
</dbReference>
<organism evidence="3 4">
    <name type="scientific">Pelosinus fermentans JBW45</name>
    <dbReference type="NCBI Taxonomy" id="1192197"/>
    <lineage>
        <taxon>Bacteria</taxon>
        <taxon>Bacillati</taxon>
        <taxon>Bacillota</taxon>
        <taxon>Negativicutes</taxon>
        <taxon>Selenomonadales</taxon>
        <taxon>Sporomusaceae</taxon>
        <taxon>Pelosinus</taxon>
    </lineage>
</organism>
<dbReference type="HOGENOM" id="CLU_027562_17_2_9"/>
<name>I9NU01_9FIRM</name>
<dbReference type="GO" id="GO:0003677">
    <property type="term" value="F:DNA binding"/>
    <property type="evidence" value="ECO:0007669"/>
    <property type="project" value="InterPro"/>
</dbReference>
<feature type="domain" description="Tyr recombinase" evidence="2">
    <location>
        <begin position="1"/>
        <end position="177"/>
    </location>
</feature>
<protein>
    <submittedName>
        <fullName evidence="3">Integrase family protein</fullName>
    </submittedName>
</protein>
<dbReference type="GO" id="GO:0006310">
    <property type="term" value="P:DNA recombination"/>
    <property type="evidence" value="ECO:0007669"/>
    <property type="project" value="UniProtKB-KW"/>
</dbReference>
<dbReference type="KEGG" id="pft:JBW_04712"/>